<evidence type="ECO:0000313" key="1">
    <source>
        <dbReference type="EMBL" id="RDU62114.1"/>
    </source>
</evidence>
<dbReference type="OrthoDB" id="6944087at2"/>
<organism evidence="1 2">
    <name type="scientific">Helicobacter didelphidarum</name>
    <dbReference type="NCBI Taxonomy" id="2040648"/>
    <lineage>
        <taxon>Bacteria</taxon>
        <taxon>Pseudomonadati</taxon>
        <taxon>Campylobacterota</taxon>
        <taxon>Epsilonproteobacteria</taxon>
        <taxon>Campylobacterales</taxon>
        <taxon>Helicobacteraceae</taxon>
        <taxon>Helicobacter</taxon>
    </lineage>
</organism>
<proteinExistence type="predicted"/>
<comment type="caution">
    <text evidence="1">The sequence shown here is derived from an EMBL/GenBank/DDBJ whole genome shotgun (WGS) entry which is preliminary data.</text>
</comment>
<protein>
    <recommendedName>
        <fullName evidence="3">EexN family lipoprotein</fullName>
    </recommendedName>
</protein>
<evidence type="ECO:0008006" key="3">
    <source>
        <dbReference type="Google" id="ProtNLM"/>
    </source>
</evidence>
<dbReference type="Proteomes" id="UP000256379">
    <property type="component" value="Unassembled WGS sequence"/>
</dbReference>
<accession>A0A3D8IBH9</accession>
<name>A0A3D8IBH9_9HELI</name>
<dbReference type="RefSeq" id="WP_115543769.1">
    <property type="nucleotide sequence ID" value="NZ_NXLQ01000035.1"/>
</dbReference>
<dbReference type="NCBIfam" id="NF033894">
    <property type="entry name" value="Eex_IncN"/>
    <property type="match status" value="1"/>
</dbReference>
<evidence type="ECO:0000313" key="2">
    <source>
        <dbReference type="Proteomes" id="UP000256379"/>
    </source>
</evidence>
<dbReference type="AlphaFoldDB" id="A0A3D8IBH9"/>
<dbReference type="EMBL" id="NXLQ01000035">
    <property type="protein sequence ID" value="RDU62114.1"/>
    <property type="molecule type" value="Genomic_DNA"/>
</dbReference>
<dbReference type="InterPro" id="IPR047937">
    <property type="entry name" value="Eex_IncN-like"/>
</dbReference>
<gene>
    <name evidence="1" type="ORF">CQA53_09530</name>
</gene>
<sequence length="86" mass="9730">MIKYIGAGIASVITFAFIGCCESEKSYEYYMQNDKEREAKVKECKGKDYNLKENINCKYAGKAAYQKALEDSKNFDDRAAKKAAGY</sequence>
<dbReference type="PROSITE" id="PS51257">
    <property type="entry name" value="PROKAR_LIPOPROTEIN"/>
    <property type="match status" value="1"/>
</dbReference>
<keyword evidence="2" id="KW-1185">Reference proteome</keyword>
<reference evidence="1 2" key="1">
    <citation type="submission" date="2018-04" db="EMBL/GenBank/DDBJ databases">
        <title>Novel Campyloabacter and Helicobacter Species and Strains.</title>
        <authorList>
            <person name="Mannion A.J."/>
            <person name="Shen Z."/>
            <person name="Fox J.G."/>
        </authorList>
    </citation>
    <scope>NUCLEOTIDE SEQUENCE [LARGE SCALE GENOMIC DNA]</scope>
    <source>
        <strain evidence="1 2">MIT 17-337</strain>
    </source>
</reference>